<name>A0A127ZDS6_9BASI</name>
<dbReference type="AlphaFoldDB" id="A0A127ZDS6"/>
<sequence>MPCAERERESTKSPPHIAGNLIEIVGFPTSNHIIRSSLMLLPVRIQASVFPETSSVSKMPEETTVEGGMTTDDQSLGLIFCFRREQRMEQQSLLKQKARWSFVPSYEGRDCRGMVERKICPGSDDQEQSAGTRPRGTTPDKMDVWKNRGQLGRPASGRIFVSKMQENHKNLTRRSSAFAALNHNQPEKLVLD</sequence>
<dbReference type="EMBL" id="LK056666">
    <property type="protein sequence ID" value="CDU24260.1"/>
    <property type="molecule type" value="Genomic_DNA"/>
</dbReference>
<reference evidence="2" key="1">
    <citation type="submission" date="2014-06" db="EMBL/GenBank/DDBJ databases">
        <authorList>
            <person name="Ju J."/>
            <person name="Zhang J."/>
        </authorList>
    </citation>
    <scope>NUCLEOTIDE SEQUENCE</scope>
    <source>
        <strain evidence="2">SscI8</strain>
    </source>
</reference>
<feature type="region of interest" description="Disordered" evidence="1">
    <location>
        <begin position="119"/>
        <end position="157"/>
    </location>
</feature>
<evidence type="ECO:0000313" key="2">
    <source>
        <dbReference type="EMBL" id="CDU24260.1"/>
    </source>
</evidence>
<organism evidence="2">
    <name type="scientific">Sporisorium scitamineum</name>
    <dbReference type="NCBI Taxonomy" id="49012"/>
    <lineage>
        <taxon>Eukaryota</taxon>
        <taxon>Fungi</taxon>
        <taxon>Dikarya</taxon>
        <taxon>Basidiomycota</taxon>
        <taxon>Ustilaginomycotina</taxon>
        <taxon>Ustilaginomycetes</taxon>
        <taxon>Ustilaginales</taxon>
        <taxon>Ustilaginaceae</taxon>
        <taxon>Sporisorium</taxon>
    </lineage>
</organism>
<proteinExistence type="predicted"/>
<accession>A0A127ZDS6</accession>
<evidence type="ECO:0000256" key="1">
    <source>
        <dbReference type="SAM" id="MobiDB-lite"/>
    </source>
</evidence>
<protein>
    <submittedName>
        <fullName evidence="2">Uncharacterized protein</fullName>
    </submittedName>
</protein>
<gene>
    <name evidence="2" type="ORF">SPSC_03331</name>
</gene>
<feature type="region of interest" description="Disordered" evidence="1">
    <location>
        <begin position="171"/>
        <end position="192"/>
    </location>
</feature>